<dbReference type="Proteomes" id="UP000050949">
    <property type="component" value="Unassembled WGS sequence"/>
</dbReference>
<proteinExistence type="predicted"/>
<organism evidence="1 2">
    <name type="scientific">Schleiferilactobacillus harbinensis DSM 16991</name>
    <dbReference type="NCBI Taxonomy" id="1122147"/>
    <lineage>
        <taxon>Bacteria</taxon>
        <taxon>Bacillati</taxon>
        <taxon>Bacillota</taxon>
        <taxon>Bacilli</taxon>
        <taxon>Lactobacillales</taxon>
        <taxon>Lactobacillaceae</taxon>
        <taxon>Schleiferilactobacillus</taxon>
    </lineage>
</organism>
<reference evidence="1 2" key="1">
    <citation type="journal article" date="2015" name="Genome Announc.">
        <title>Expanding the biotechnology potential of lactobacilli through comparative genomics of 213 strains and associated genera.</title>
        <authorList>
            <person name="Sun Z."/>
            <person name="Harris H.M."/>
            <person name="McCann A."/>
            <person name="Guo C."/>
            <person name="Argimon S."/>
            <person name="Zhang W."/>
            <person name="Yang X."/>
            <person name="Jeffery I.B."/>
            <person name="Cooney J.C."/>
            <person name="Kagawa T.F."/>
            <person name="Liu W."/>
            <person name="Song Y."/>
            <person name="Salvetti E."/>
            <person name="Wrobel A."/>
            <person name="Rasinkangas P."/>
            <person name="Parkhill J."/>
            <person name="Rea M.C."/>
            <person name="O'Sullivan O."/>
            <person name="Ritari J."/>
            <person name="Douillard F.P."/>
            <person name="Paul Ross R."/>
            <person name="Yang R."/>
            <person name="Briner A.E."/>
            <person name="Felis G.E."/>
            <person name="de Vos W.M."/>
            <person name="Barrangou R."/>
            <person name="Klaenhammer T.R."/>
            <person name="Caufield P.W."/>
            <person name="Cui Y."/>
            <person name="Zhang H."/>
            <person name="O'Toole P.W."/>
        </authorList>
    </citation>
    <scope>NUCLEOTIDE SEQUENCE [LARGE SCALE GENOMIC DNA]</scope>
    <source>
        <strain evidence="1 2">DSM 16991</strain>
    </source>
</reference>
<evidence type="ECO:0000313" key="1">
    <source>
        <dbReference type="EMBL" id="KRM28840.1"/>
    </source>
</evidence>
<comment type="caution">
    <text evidence="1">The sequence shown here is derived from an EMBL/GenBank/DDBJ whole genome shotgun (WGS) entry which is preliminary data.</text>
</comment>
<gene>
    <name evidence="1" type="ORF">FC91_GL001442</name>
</gene>
<name>A0A0R1XFI0_9LACO</name>
<dbReference type="EMBL" id="AZFW01000024">
    <property type="protein sequence ID" value="KRM28840.1"/>
    <property type="molecule type" value="Genomic_DNA"/>
</dbReference>
<dbReference type="AlphaFoldDB" id="A0A0R1XFI0"/>
<evidence type="ECO:0000313" key="2">
    <source>
        <dbReference type="Proteomes" id="UP000050949"/>
    </source>
</evidence>
<protein>
    <submittedName>
        <fullName evidence="1">Uncharacterized protein</fullName>
    </submittedName>
</protein>
<accession>A0A0R1XFI0</accession>
<sequence length="50" mass="5260">MYLAAAQAEAQRIAKAIDDGVNLSGQAAATPANVLIHIGIYRVFFAPLAF</sequence>